<evidence type="ECO:0000313" key="1">
    <source>
        <dbReference type="EMBL" id="PIE93982.1"/>
    </source>
</evidence>
<protein>
    <submittedName>
        <fullName evidence="1">GNAT family acetyltransferase</fullName>
    </submittedName>
</protein>
<sequence>MTMNLFQNKTIKLSAIREAAQRDGKCFDRIIMGILRDEWIELQD</sequence>
<proteinExistence type="predicted"/>
<dbReference type="GO" id="GO:0016740">
    <property type="term" value="F:transferase activity"/>
    <property type="evidence" value="ECO:0007669"/>
    <property type="project" value="UniProtKB-KW"/>
</dbReference>
<dbReference type="AlphaFoldDB" id="A0A2G6QAW3"/>
<reference evidence="1 2" key="1">
    <citation type="submission" date="2017-09" db="EMBL/GenBank/DDBJ databases">
        <title>Biocontrol bacteria screening and application from spent mushroom substrate.</title>
        <authorList>
            <person name="Sun X."/>
        </authorList>
    </citation>
    <scope>NUCLEOTIDE SEQUENCE [LARGE SCALE GENOMIC DNA]</scope>
    <source>
        <strain evidence="1 2">100374</strain>
    </source>
</reference>
<name>A0A2G6QAW3_9BACI</name>
<dbReference type="Proteomes" id="UP000228484">
    <property type="component" value="Unassembled WGS sequence"/>
</dbReference>
<gene>
    <name evidence="1" type="ORF">CO726_17370</name>
</gene>
<keyword evidence="2" id="KW-1185">Reference proteome</keyword>
<accession>A0A2G6QAW3</accession>
<dbReference type="EMBL" id="NWUW01000012">
    <property type="protein sequence ID" value="PIE93982.1"/>
    <property type="molecule type" value="Genomic_DNA"/>
</dbReference>
<evidence type="ECO:0000313" key="2">
    <source>
        <dbReference type="Proteomes" id="UP000228484"/>
    </source>
</evidence>
<organism evidence="1 2">
    <name type="scientific">Bacillus fungorum</name>
    <dbReference type="NCBI Taxonomy" id="2039284"/>
    <lineage>
        <taxon>Bacteria</taxon>
        <taxon>Bacillati</taxon>
        <taxon>Bacillota</taxon>
        <taxon>Bacilli</taxon>
        <taxon>Bacillales</taxon>
        <taxon>Bacillaceae</taxon>
        <taxon>Bacillus</taxon>
    </lineage>
</organism>
<keyword evidence="1" id="KW-0808">Transferase</keyword>
<comment type="caution">
    <text evidence="1">The sequence shown here is derived from an EMBL/GenBank/DDBJ whole genome shotgun (WGS) entry which is preliminary data.</text>
</comment>